<dbReference type="PANTHER" id="PTHR47186">
    <property type="entry name" value="LEUCINE-RICH REPEAT-CONTAINING PROTEIN 57"/>
    <property type="match status" value="1"/>
</dbReference>
<dbReference type="PANTHER" id="PTHR47186:SF33">
    <property type="entry name" value="NB-ARC DOMAIN-CONTAINING PROTEIN"/>
    <property type="match status" value="1"/>
</dbReference>
<protein>
    <recommendedName>
        <fullName evidence="2">Disease resistance R13L4/SHOC-2-like LRR domain-containing protein</fullName>
    </recommendedName>
</protein>
<evidence type="ECO:0000313" key="3">
    <source>
        <dbReference type="EMBL" id="KAE8683500.1"/>
    </source>
</evidence>
<dbReference type="InterPro" id="IPR032675">
    <property type="entry name" value="LRR_dom_sf"/>
</dbReference>
<keyword evidence="4" id="KW-1185">Reference proteome</keyword>
<evidence type="ECO:0000256" key="1">
    <source>
        <dbReference type="ARBA" id="ARBA00022737"/>
    </source>
</evidence>
<dbReference type="OrthoDB" id="995856at2759"/>
<dbReference type="AlphaFoldDB" id="A0A6A2YW13"/>
<organism evidence="3 4">
    <name type="scientific">Hibiscus syriacus</name>
    <name type="common">Rose of Sharon</name>
    <dbReference type="NCBI Taxonomy" id="106335"/>
    <lineage>
        <taxon>Eukaryota</taxon>
        <taxon>Viridiplantae</taxon>
        <taxon>Streptophyta</taxon>
        <taxon>Embryophyta</taxon>
        <taxon>Tracheophyta</taxon>
        <taxon>Spermatophyta</taxon>
        <taxon>Magnoliopsida</taxon>
        <taxon>eudicotyledons</taxon>
        <taxon>Gunneridae</taxon>
        <taxon>Pentapetalae</taxon>
        <taxon>rosids</taxon>
        <taxon>malvids</taxon>
        <taxon>Malvales</taxon>
        <taxon>Malvaceae</taxon>
        <taxon>Malvoideae</taxon>
        <taxon>Hibiscus</taxon>
    </lineage>
</organism>
<evidence type="ECO:0000313" key="4">
    <source>
        <dbReference type="Proteomes" id="UP000436088"/>
    </source>
</evidence>
<gene>
    <name evidence="3" type="ORF">F3Y22_tig00111207pilonHSYRG00259</name>
</gene>
<accession>A0A6A2YW13</accession>
<evidence type="ECO:0000259" key="2">
    <source>
        <dbReference type="Pfam" id="PF23598"/>
    </source>
</evidence>
<dbReference type="Gene3D" id="3.80.10.10">
    <property type="entry name" value="Ribonuclease Inhibitor"/>
    <property type="match status" value="1"/>
</dbReference>
<feature type="domain" description="Disease resistance R13L4/SHOC-2-like LRR" evidence="2">
    <location>
        <begin position="5"/>
        <end position="134"/>
    </location>
</feature>
<sequence>MPRSSHLRVLCLSGYCIDELPHQIGGLIRLRYFNLSHTRIKSLPDSLGSLINLQTLILHGCKNLIKLPRAIGNLLNLHVLDLTDTVNLTEMPMHIGNLKNLQILSKFVVQKDGGPNIGELKGLLHLRKELSIRGLQNVVDTRDARECILKDKQGLDSLELQWSHRGHGTNDRQ</sequence>
<reference evidence="3" key="1">
    <citation type="submission" date="2019-09" db="EMBL/GenBank/DDBJ databases">
        <title>Draft genome information of white flower Hibiscus syriacus.</title>
        <authorList>
            <person name="Kim Y.-M."/>
        </authorList>
    </citation>
    <scope>NUCLEOTIDE SEQUENCE [LARGE SCALE GENOMIC DNA]</scope>
    <source>
        <strain evidence="3">YM2019G1</strain>
    </source>
</reference>
<dbReference type="Pfam" id="PF23598">
    <property type="entry name" value="LRR_14"/>
    <property type="match status" value="1"/>
</dbReference>
<name>A0A6A2YW13_HIBSY</name>
<dbReference type="EMBL" id="VEPZ02001268">
    <property type="protein sequence ID" value="KAE8683500.1"/>
    <property type="molecule type" value="Genomic_DNA"/>
</dbReference>
<dbReference type="InterPro" id="IPR055414">
    <property type="entry name" value="LRR_R13L4/SHOC2-like"/>
</dbReference>
<dbReference type="Proteomes" id="UP000436088">
    <property type="component" value="Unassembled WGS sequence"/>
</dbReference>
<proteinExistence type="predicted"/>
<comment type="caution">
    <text evidence="3">The sequence shown here is derived from an EMBL/GenBank/DDBJ whole genome shotgun (WGS) entry which is preliminary data.</text>
</comment>
<dbReference type="SUPFAM" id="SSF52058">
    <property type="entry name" value="L domain-like"/>
    <property type="match status" value="1"/>
</dbReference>
<keyword evidence="1" id="KW-0677">Repeat</keyword>